<comment type="caution">
    <text evidence="1">The sequence shown here is derived from an EMBL/GenBank/DDBJ whole genome shotgun (WGS) entry which is preliminary data.</text>
</comment>
<evidence type="ECO:0000313" key="1">
    <source>
        <dbReference type="EMBL" id="RHN55228.1"/>
    </source>
</evidence>
<dbReference type="EMBL" id="PSQE01000005">
    <property type="protein sequence ID" value="RHN55228.1"/>
    <property type="molecule type" value="Genomic_DNA"/>
</dbReference>
<dbReference type="Gramene" id="rna30373">
    <property type="protein sequence ID" value="RHN55228.1"/>
    <property type="gene ID" value="gene30373"/>
</dbReference>
<accession>A0A396HRS8</accession>
<sequence>MVSALVDTHIVHFEACPAAATLEESKVFSLQHEDFNGIWT</sequence>
<proteinExistence type="predicted"/>
<gene>
    <name evidence="1" type="ORF">MtrunA17_Chr5g0415431</name>
</gene>
<organism evidence="1">
    <name type="scientific">Medicago truncatula</name>
    <name type="common">Barrel medic</name>
    <name type="synonym">Medicago tribuloides</name>
    <dbReference type="NCBI Taxonomy" id="3880"/>
    <lineage>
        <taxon>Eukaryota</taxon>
        <taxon>Viridiplantae</taxon>
        <taxon>Streptophyta</taxon>
        <taxon>Embryophyta</taxon>
        <taxon>Tracheophyta</taxon>
        <taxon>Spermatophyta</taxon>
        <taxon>Magnoliopsida</taxon>
        <taxon>eudicotyledons</taxon>
        <taxon>Gunneridae</taxon>
        <taxon>Pentapetalae</taxon>
        <taxon>rosids</taxon>
        <taxon>fabids</taxon>
        <taxon>Fabales</taxon>
        <taxon>Fabaceae</taxon>
        <taxon>Papilionoideae</taxon>
        <taxon>50 kb inversion clade</taxon>
        <taxon>NPAAA clade</taxon>
        <taxon>Hologalegina</taxon>
        <taxon>IRL clade</taxon>
        <taxon>Trifolieae</taxon>
        <taxon>Medicago</taxon>
    </lineage>
</organism>
<protein>
    <submittedName>
        <fullName evidence="1">Uncharacterized protein</fullName>
    </submittedName>
</protein>
<reference evidence="1" key="1">
    <citation type="journal article" date="2018" name="Nat. Plants">
        <title>Whole-genome landscape of Medicago truncatula symbiotic genes.</title>
        <authorList>
            <person name="Pecrix Y."/>
            <person name="Gamas P."/>
            <person name="Carrere S."/>
        </authorList>
    </citation>
    <scope>NUCLEOTIDE SEQUENCE</scope>
    <source>
        <tissue evidence="1">Leaves</tissue>
    </source>
</reference>
<name>A0A396HRS8_MEDTR</name>
<dbReference type="Proteomes" id="UP000265566">
    <property type="component" value="Chromosome 5"/>
</dbReference>
<dbReference type="AlphaFoldDB" id="A0A396HRS8"/>